<reference evidence="16" key="1">
    <citation type="journal article" date="2019" name="Int. J. Syst. Evol. Microbiol.">
        <title>The Global Catalogue of Microorganisms (GCM) 10K type strain sequencing project: providing services to taxonomists for standard genome sequencing and annotation.</title>
        <authorList>
            <consortium name="The Broad Institute Genomics Platform"/>
            <consortium name="The Broad Institute Genome Sequencing Center for Infectious Disease"/>
            <person name="Wu L."/>
            <person name="Ma J."/>
        </authorList>
    </citation>
    <scope>NUCLEOTIDE SEQUENCE [LARGE SCALE GENOMIC DNA]</scope>
    <source>
        <strain evidence="16">KCTC 52298</strain>
    </source>
</reference>
<dbReference type="InterPro" id="IPR023996">
    <property type="entry name" value="TonB-dep_OMP_SusC/RagA"/>
</dbReference>
<dbReference type="Gene3D" id="2.40.170.20">
    <property type="entry name" value="TonB-dependent receptor, beta-barrel domain"/>
    <property type="match status" value="1"/>
</dbReference>
<protein>
    <submittedName>
        <fullName evidence="15">SusC/RagA family TonB-linked outer membrane protein</fullName>
    </submittedName>
</protein>
<dbReference type="Gene3D" id="2.170.130.10">
    <property type="entry name" value="TonB-dependent receptor, plug domain"/>
    <property type="match status" value="1"/>
</dbReference>
<sequence length="1039" mass="113138">MKQKLLSLFFVLTCLIGVSMAQNRQVSGKVTSATDGAPLSGVSVSVVGTSTATQTDGSGNYSISVGQGGALNFSFIGYSAQRVAVGNRNSINVQLISEDNALEEVVVTGYGTQTKREVTGSIASIKGEVFKDIASPSIDKSLQGQVAGVQASSVSGLLGQPAKIRIRGTSSISSSSDPLYVVDGVPYITGDKSQVFTNNPLSDINPTDILSVEILKDGAATAIYGSRASAGVILITTKKGQSGAPKLTYDNWFASAAPSKYYSLLNAKEFIEIANEKTRNIGETDDYAFPTIDPISKEEYDIDWQRDVAFRRAFQHNHAISLSGATEKTNYYFSGGYTDLKGVSVGNSQRKYNVRGRVEQKAINDKLTLGINTNVVNTTDYGFNNSDNGLSGNMGSALYALPNVPIKWADGTYNISADGSALGPGANLLGIHGNYTNLKYTLDHNIYKSARLNFNGNAFANIELLKGLDLKTTVGVQYLLGEDYMYYNPVHGDGRSVNGRIYQYFIPNLRYNWQNTLSYNRTFGEHKINAIVGTEYQKSSSRYFFAHGTDLSSTYFAENENIISGSLTNQLLGGGATENSLYSLFGRANYVFLDRYFVSGTLRYDRLSALPFGSQGAVLPGVSVGWDIAKEEFFTSSLISQFKLRGGYAKVGNTEIGNYPYAGLFSAKLYGDYTGIDYSQAGNPDLKFETSKKINIGLDLAFLNDRLSFTADYFKNDIDNMILAVLFAPSLGIPDNEINMNVGRMSNKGFEFTLGGLVIDKGNFKWSSNVNATFVKNRIEKLVDGKDITYPYTINREGQSIGSFYGYQFAGVNTENGAAIYEKSNGTFVQNIGSGYKVYDPNNKGDISKNASLGAADKRLLGNSSPTWYGGFNNTFSYKNLDLNIFVSFSGGNKIYNKTRQESLNNQNFANGGKEQLDRWTTVGQNTNVPKLVYGAGNAMNLDGSLNSRFLENGNFLRAQNIGLAYTFGDEVFLRNLYINKLKIFAQVQNAFVITKYTGLDPEAANSFETNSQANSQVGIDIRSNPVPRTFTVGINVGF</sequence>
<evidence type="ECO:0000256" key="2">
    <source>
        <dbReference type="ARBA" id="ARBA00022448"/>
    </source>
</evidence>
<evidence type="ECO:0000256" key="9">
    <source>
        <dbReference type="ARBA" id="ARBA00023237"/>
    </source>
</evidence>
<evidence type="ECO:0000256" key="1">
    <source>
        <dbReference type="ARBA" id="ARBA00004571"/>
    </source>
</evidence>
<name>A0ABW5KZ55_9SPHI</name>
<dbReference type="Pfam" id="PF13715">
    <property type="entry name" value="CarbopepD_reg_2"/>
    <property type="match status" value="1"/>
</dbReference>
<evidence type="ECO:0000256" key="5">
    <source>
        <dbReference type="ARBA" id="ARBA00022729"/>
    </source>
</evidence>
<dbReference type="Pfam" id="PF07715">
    <property type="entry name" value="Plug"/>
    <property type="match status" value="1"/>
</dbReference>
<dbReference type="InterPro" id="IPR039426">
    <property type="entry name" value="TonB-dep_rcpt-like"/>
</dbReference>
<keyword evidence="9 10" id="KW-0998">Cell outer membrane</keyword>
<keyword evidence="7 10" id="KW-0472">Membrane</keyword>
<feature type="domain" description="TonB-dependent receptor plug" evidence="14">
    <location>
        <begin position="115"/>
        <end position="232"/>
    </location>
</feature>
<evidence type="ECO:0000256" key="12">
    <source>
        <dbReference type="SAM" id="SignalP"/>
    </source>
</evidence>
<dbReference type="PROSITE" id="PS52016">
    <property type="entry name" value="TONB_DEPENDENT_REC_3"/>
    <property type="match status" value="1"/>
</dbReference>
<dbReference type="InterPro" id="IPR036942">
    <property type="entry name" value="Beta-barrel_TonB_sf"/>
</dbReference>
<dbReference type="EMBL" id="JBHULD010000001">
    <property type="protein sequence ID" value="MFD2552897.1"/>
    <property type="molecule type" value="Genomic_DNA"/>
</dbReference>
<evidence type="ECO:0000256" key="3">
    <source>
        <dbReference type="ARBA" id="ARBA00022452"/>
    </source>
</evidence>
<keyword evidence="4 10" id="KW-0812">Transmembrane</keyword>
<dbReference type="InterPro" id="IPR023997">
    <property type="entry name" value="TonB-dep_OMP_SusC/RagA_CS"/>
</dbReference>
<dbReference type="InterPro" id="IPR037066">
    <property type="entry name" value="Plug_dom_sf"/>
</dbReference>
<evidence type="ECO:0000259" key="13">
    <source>
        <dbReference type="Pfam" id="PF00593"/>
    </source>
</evidence>
<keyword evidence="3 10" id="KW-1134">Transmembrane beta strand</keyword>
<dbReference type="Pfam" id="PF00593">
    <property type="entry name" value="TonB_dep_Rec_b-barrel"/>
    <property type="match status" value="1"/>
</dbReference>
<dbReference type="SUPFAM" id="SSF49464">
    <property type="entry name" value="Carboxypeptidase regulatory domain-like"/>
    <property type="match status" value="1"/>
</dbReference>
<keyword evidence="2 10" id="KW-0813">Transport</keyword>
<evidence type="ECO:0000259" key="14">
    <source>
        <dbReference type="Pfam" id="PF07715"/>
    </source>
</evidence>
<dbReference type="SUPFAM" id="SSF56935">
    <property type="entry name" value="Porins"/>
    <property type="match status" value="1"/>
</dbReference>
<dbReference type="PANTHER" id="PTHR30069">
    <property type="entry name" value="TONB-DEPENDENT OUTER MEMBRANE RECEPTOR"/>
    <property type="match status" value="1"/>
</dbReference>
<dbReference type="Proteomes" id="UP001597440">
    <property type="component" value="Unassembled WGS sequence"/>
</dbReference>
<evidence type="ECO:0000256" key="7">
    <source>
        <dbReference type="ARBA" id="ARBA00023136"/>
    </source>
</evidence>
<gene>
    <name evidence="15" type="ORF">ACFSQW_00745</name>
</gene>
<dbReference type="Gene3D" id="2.60.40.1120">
    <property type="entry name" value="Carboxypeptidase-like, regulatory domain"/>
    <property type="match status" value="1"/>
</dbReference>
<accession>A0ABW5KZ55</accession>
<evidence type="ECO:0000313" key="15">
    <source>
        <dbReference type="EMBL" id="MFD2552897.1"/>
    </source>
</evidence>
<proteinExistence type="inferred from homology"/>
<comment type="similarity">
    <text evidence="10 11">Belongs to the TonB-dependent receptor family.</text>
</comment>
<evidence type="ECO:0000256" key="8">
    <source>
        <dbReference type="ARBA" id="ARBA00023170"/>
    </source>
</evidence>
<evidence type="ECO:0000256" key="10">
    <source>
        <dbReference type="PROSITE-ProRule" id="PRU01360"/>
    </source>
</evidence>
<dbReference type="InterPro" id="IPR000531">
    <property type="entry name" value="Beta-barrel_TonB"/>
</dbReference>
<evidence type="ECO:0000256" key="6">
    <source>
        <dbReference type="ARBA" id="ARBA00023077"/>
    </source>
</evidence>
<comment type="subcellular location">
    <subcellularLocation>
        <location evidence="1 10">Cell outer membrane</location>
        <topology evidence="1 10">Multi-pass membrane protein</topology>
    </subcellularLocation>
</comment>
<feature type="signal peptide" evidence="12">
    <location>
        <begin position="1"/>
        <end position="21"/>
    </location>
</feature>
<keyword evidence="16" id="KW-1185">Reference proteome</keyword>
<dbReference type="InterPro" id="IPR008969">
    <property type="entry name" value="CarboxyPept-like_regulatory"/>
</dbReference>
<keyword evidence="8" id="KW-0675">Receptor</keyword>
<evidence type="ECO:0000313" key="16">
    <source>
        <dbReference type="Proteomes" id="UP001597440"/>
    </source>
</evidence>
<feature type="domain" description="TonB-dependent receptor-like beta-barrel" evidence="13">
    <location>
        <begin position="419"/>
        <end position="802"/>
    </location>
</feature>
<dbReference type="PANTHER" id="PTHR30069:SF29">
    <property type="entry name" value="HEMOGLOBIN AND HEMOGLOBIN-HAPTOGLOBIN-BINDING PROTEIN 1-RELATED"/>
    <property type="match status" value="1"/>
</dbReference>
<keyword evidence="6 11" id="KW-0798">TonB box</keyword>
<evidence type="ECO:0000256" key="4">
    <source>
        <dbReference type="ARBA" id="ARBA00022692"/>
    </source>
</evidence>
<feature type="chain" id="PRO_5046480193" evidence="12">
    <location>
        <begin position="22"/>
        <end position="1039"/>
    </location>
</feature>
<evidence type="ECO:0000256" key="11">
    <source>
        <dbReference type="RuleBase" id="RU003357"/>
    </source>
</evidence>
<dbReference type="RefSeq" id="WP_210356290.1">
    <property type="nucleotide sequence ID" value="NZ_JAEQMU010000007.1"/>
</dbReference>
<dbReference type="InterPro" id="IPR012910">
    <property type="entry name" value="Plug_dom"/>
</dbReference>
<dbReference type="NCBIfam" id="TIGR04056">
    <property type="entry name" value="OMP_RagA_SusC"/>
    <property type="match status" value="1"/>
</dbReference>
<comment type="caution">
    <text evidence="15">The sequence shown here is derived from an EMBL/GenBank/DDBJ whole genome shotgun (WGS) entry which is preliminary data.</text>
</comment>
<organism evidence="15 16">
    <name type="scientific">Sphingobacterium tabacisoli</name>
    <dbReference type="NCBI Taxonomy" id="2044855"/>
    <lineage>
        <taxon>Bacteria</taxon>
        <taxon>Pseudomonadati</taxon>
        <taxon>Bacteroidota</taxon>
        <taxon>Sphingobacteriia</taxon>
        <taxon>Sphingobacteriales</taxon>
        <taxon>Sphingobacteriaceae</taxon>
        <taxon>Sphingobacterium</taxon>
    </lineage>
</organism>
<dbReference type="NCBIfam" id="TIGR04057">
    <property type="entry name" value="SusC_RagA_signa"/>
    <property type="match status" value="1"/>
</dbReference>
<keyword evidence="5 12" id="KW-0732">Signal</keyword>